<keyword evidence="3" id="KW-1185">Reference proteome</keyword>
<gene>
    <name evidence="2" type="ORF">H9627_11190</name>
</gene>
<evidence type="ECO:0000256" key="1">
    <source>
        <dbReference type="SAM" id="Phobius"/>
    </source>
</evidence>
<feature type="transmembrane region" description="Helical" evidence="1">
    <location>
        <begin position="126"/>
        <end position="146"/>
    </location>
</feature>
<sequence length="207" mass="22142">MTTPMIDNFIRPPRGLTETVADLIRIGGVLSFFVALAFFELTEAAVIAFTLPGMLIARFLGMTPIPDAILTTSLIIAAWSNVFELYTSIAWWDMVIHFICAGGLAVAAYVYLARIGAVPPPGTHRVAAIALTTSLGLSLGVLWEVVEWVGFTYVTSQIYVTYEDTISDLVVGGLGALVCGVAVAHVPLVREEQVPASPQLECLSTSP</sequence>
<feature type="transmembrane region" description="Helical" evidence="1">
    <location>
        <begin position="166"/>
        <end position="189"/>
    </location>
</feature>
<comment type="caution">
    <text evidence="2">The sequence shown here is derived from an EMBL/GenBank/DDBJ whole genome shotgun (WGS) entry which is preliminary data.</text>
</comment>
<feature type="transmembrane region" description="Helical" evidence="1">
    <location>
        <begin position="68"/>
        <end position="89"/>
    </location>
</feature>
<accession>A0A8I0LG76</accession>
<dbReference type="InterPro" id="IPR014509">
    <property type="entry name" value="YjdF-like"/>
</dbReference>
<dbReference type="Proteomes" id="UP000650224">
    <property type="component" value="Unassembled WGS sequence"/>
</dbReference>
<keyword evidence="1" id="KW-0812">Transmembrane</keyword>
<protein>
    <recommendedName>
        <fullName evidence="4">DUF2238 domain-containing protein</fullName>
    </recommendedName>
</protein>
<evidence type="ECO:0000313" key="2">
    <source>
        <dbReference type="EMBL" id="MBD8030874.1"/>
    </source>
</evidence>
<dbReference type="AlphaFoldDB" id="A0A8I0LG76"/>
<reference evidence="2 3" key="1">
    <citation type="submission" date="2020-08" db="EMBL/GenBank/DDBJ databases">
        <title>A Genomic Blueprint of the Chicken Gut Microbiome.</title>
        <authorList>
            <person name="Gilroy R."/>
            <person name="Ravi A."/>
            <person name="Getino M."/>
            <person name="Pursley I."/>
            <person name="Horton D.L."/>
            <person name="Alikhan N.-F."/>
            <person name="Baker D."/>
            <person name="Gharbi K."/>
            <person name="Hall N."/>
            <person name="Watson M."/>
            <person name="Adriaenssens E.M."/>
            <person name="Foster-Nyarko E."/>
            <person name="Jarju S."/>
            <person name="Secka A."/>
            <person name="Antonio M."/>
            <person name="Oren A."/>
            <person name="Chaudhuri R."/>
            <person name="La Ragione R.M."/>
            <person name="Hildebrand F."/>
            <person name="Pallen M.J."/>
        </authorList>
    </citation>
    <scope>NUCLEOTIDE SEQUENCE [LARGE SCALE GENOMIC DNA]</scope>
    <source>
        <strain evidence="2 3">Sa1YVA5</strain>
    </source>
</reference>
<evidence type="ECO:0008006" key="4">
    <source>
        <dbReference type="Google" id="ProtNLM"/>
    </source>
</evidence>
<organism evidence="2 3">
    <name type="scientific">Corynebacterium gallinarum</name>
    <dbReference type="NCBI Taxonomy" id="2762214"/>
    <lineage>
        <taxon>Bacteria</taxon>
        <taxon>Bacillati</taxon>
        <taxon>Actinomycetota</taxon>
        <taxon>Actinomycetes</taxon>
        <taxon>Mycobacteriales</taxon>
        <taxon>Corynebacteriaceae</taxon>
        <taxon>Corynebacterium</taxon>
    </lineage>
</organism>
<dbReference type="Pfam" id="PF09997">
    <property type="entry name" value="DUF2238"/>
    <property type="match status" value="1"/>
</dbReference>
<feature type="transmembrane region" description="Helical" evidence="1">
    <location>
        <begin position="95"/>
        <end position="114"/>
    </location>
</feature>
<dbReference type="EMBL" id="JACSPR010000008">
    <property type="protein sequence ID" value="MBD8030874.1"/>
    <property type="molecule type" value="Genomic_DNA"/>
</dbReference>
<proteinExistence type="predicted"/>
<keyword evidence="1" id="KW-0472">Membrane</keyword>
<name>A0A8I0LG76_9CORY</name>
<keyword evidence="1" id="KW-1133">Transmembrane helix</keyword>
<evidence type="ECO:0000313" key="3">
    <source>
        <dbReference type="Proteomes" id="UP000650224"/>
    </source>
</evidence>